<protein>
    <recommendedName>
        <fullName evidence="1">PiggyBac transposable element-derived protein domain-containing protein</fullName>
    </recommendedName>
</protein>
<name>A0A8K0GEI5_IGNLU</name>
<feature type="non-terminal residue" evidence="2">
    <location>
        <position position="1"/>
    </location>
</feature>
<keyword evidence="3" id="KW-1185">Reference proteome</keyword>
<evidence type="ECO:0000259" key="1">
    <source>
        <dbReference type="Pfam" id="PF13843"/>
    </source>
</evidence>
<dbReference type="Proteomes" id="UP000801492">
    <property type="component" value="Unassembled WGS sequence"/>
</dbReference>
<feature type="domain" description="PiggyBac transposable element-derived protein" evidence="1">
    <location>
        <begin position="71"/>
        <end position="124"/>
    </location>
</feature>
<evidence type="ECO:0000313" key="3">
    <source>
        <dbReference type="Proteomes" id="UP000801492"/>
    </source>
</evidence>
<reference evidence="2" key="1">
    <citation type="submission" date="2019-08" db="EMBL/GenBank/DDBJ databases">
        <title>The genome of the North American firefly Photinus pyralis.</title>
        <authorList>
            <consortium name="Photinus pyralis genome working group"/>
            <person name="Fallon T.R."/>
            <person name="Sander Lower S.E."/>
            <person name="Weng J.-K."/>
        </authorList>
    </citation>
    <scope>NUCLEOTIDE SEQUENCE</scope>
    <source>
        <strain evidence="2">TRF0915ILg1</strain>
        <tissue evidence="2">Whole body</tissue>
    </source>
</reference>
<organism evidence="2 3">
    <name type="scientific">Ignelater luminosus</name>
    <name type="common">Cucubano</name>
    <name type="synonym">Pyrophorus luminosus</name>
    <dbReference type="NCBI Taxonomy" id="2038154"/>
    <lineage>
        <taxon>Eukaryota</taxon>
        <taxon>Metazoa</taxon>
        <taxon>Ecdysozoa</taxon>
        <taxon>Arthropoda</taxon>
        <taxon>Hexapoda</taxon>
        <taxon>Insecta</taxon>
        <taxon>Pterygota</taxon>
        <taxon>Neoptera</taxon>
        <taxon>Endopterygota</taxon>
        <taxon>Coleoptera</taxon>
        <taxon>Polyphaga</taxon>
        <taxon>Elateriformia</taxon>
        <taxon>Elateroidea</taxon>
        <taxon>Elateridae</taxon>
        <taxon>Agrypninae</taxon>
        <taxon>Pyrophorini</taxon>
        <taxon>Ignelater</taxon>
    </lineage>
</organism>
<comment type="caution">
    <text evidence="2">The sequence shown here is derived from an EMBL/GenBank/DDBJ whole genome shotgun (WGS) entry which is preliminary data.</text>
</comment>
<dbReference type="InterPro" id="IPR029526">
    <property type="entry name" value="PGBD"/>
</dbReference>
<evidence type="ECO:0000313" key="2">
    <source>
        <dbReference type="EMBL" id="KAF2895333.1"/>
    </source>
</evidence>
<dbReference type="OrthoDB" id="10057240at2759"/>
<dbReference type="AlphaFoldDB" id="A0A8K0GEI5"/>
<sequence length="126" mass="14465">MCEEFYTRDVNGKGLSLHELLEELDDIPEYIRTIAINPPFEESGVETDENSDLSDIEARGDADHLPRRVLEEFISEIVVQSNIYAAQKGNHKVNITAEEIKVVFGFFSSEYHSLPSKQMYWKVEPD</sequence>
<dbReference type="EMBL" id="VTPC01006027">
    <property type="protein sequence ID" value="KAF2895333.1"/>
    <property type="molecule type" value="Genomic_DNA"/>
</dbReference>
<dbReference type="Pfam" id="PF13843">
    <property type="entry name" value="DDE_Tnp_1_7"/>
    <property type="match status" value="1"/>
</dbReference>
<gene>
    <name evidence="2" type="ORF">ILUMI_10842</name>
</gene>
<accession>A0A8K0GEI5</accession>
<proteinExistence type="predicted"/>